<dbReference type="AlphaFoldDB" id="A0AAV7TEH0"/>
<accession>A0AAV7TEH0</accession>
<organism evidence="1 2">
    <name type="scientific">Pleurodeles waltl</name>
    <name type="common">Iberian ribbed newt</name>
    <dbReference type="NCBI Taxonomy" id="8319"/>
    <lineage>
        <taxon>Eukaryota</taxon>
        <taxon>Metazoa</taxon>
        <taxon>Chordata</taxon>
        <taxon>Craniata</taxon>
        <taxon>Vertebrata</taxon>
        <taxon>Euteleostomi</taxon>
        <taxon>Amphibia</taxon>
        <taxon>Batrachia</taxon>
        <taxon>Caudata</taxon>
        <taxon>Salamandroidea</taxon>
        <taxon>Salamandridae</taxon>
        <taxon>Pleurodelinae</taxon>
        <taxon>Pleurodeles</taxon>
    </lineage>
</organism>
<dbReference type="EMBL" id="JANPWB010000006">
    <property type="protein sequence ID" value="KAJ1175000.1"/>
    <property type="molecule type" value="Genomic_DNA"/>
</dbReference>
<comment type="caution">
    <text evidence="1">The sequence shown here is derived from an EMBL/GenBank/DDBJ whole genome shotgun (WGS) entry which is preliminary data.</text>
</comment>
<evidence type="ECO:0000313" key="2">
    <source>
        <dbReference type="Proteomes" id="UP001066276"/>
    </source>
</evidence>
<reference evidence="1" key="1">
    <citation type="journal article" date="2022" name="bioRxiv">
        <title>Sequencing and chromosome-scale assembly of the giantPleurodeles waltlgenome.</title>
        <authorList>
            <person name="Brown T."/>
            <person name="Elewa A."/>
            <person name="Iarovenko S."/>
            <person name="Subramanian E."/>
            <person name="Araus A.J."/>
            <person name="Petzold A."/>
            <person name="Susuki M."/>
            <person name="Suzuki K.-i.T."/>
            <person name="Hayashi T."/>
            <person name="Toyoda A."/>
            <person name="Oliveira C."/>
            <person name="Osipova E."/>
            <person name="Leigh N.D."/>
            <person name="Simon A."/>
            <person name="Yun M.H."/>
        </authorList>
    </citation>
    <scope>NUCLEOTIDE SEQUENCE</scope>
    <source>
        <strain evidence="1">20211129_DDA</strain>
        <tissue evidence="1">Liver</tissue>
    </source>
</reference>
<sequence>MDKITILRVLDFCATYYPDKTAAACSGYLERLEKLDWEQKEAVVQTLLSILRHETVSCETYDSVFKTTVKLLQQPIHCPNQILKCVILYRPSDHQLQGFSSDWIRTS</sequence>
<name>A0AAV7TEH0_PLEWA</name>
<gene>
    <name evidence="1" type="ORF">NDU88_000291</name>
</gene>
<keyword evidence="2" id="KW-1185">Reference proteome</keyword>
<proteinExistence type="predicted"/>
<evidence type="ECO:0000313" key="1">
    <source>
        <dbReference type="EMBL" id="KAJ1175000.1"/>
    </source>
</evidence>
<dbReference type="Proteomes" id="UP001066276">
    <property type="component" value="Chromosome 3_2"/>
</dbReference>
<protein>
    <submittedName>
        <fullName evidence="1">Uncharacterized protein</fullName>
    </submittedName>
</protein>